<dbReference type="Gene3D" id="1.20.1250.20">
    <property type="entry name" value="MFS general substrate transporter like domains"/>
    <property type="match status" value="2"/>
</dbReference>
<evidence type="ECO:0000256" key="1">
    <source>
        <dbReference type="ARBA" id="ARBA00004651"/>
    </source>
</evidence>
<evidence type="ECO:0000256" key="2">
    <source>
        <dbReference type="ARBA" id="ARBA00022475"/>
    </source>
</evidence>
<feature type="transmembrane region" description="Helical" evidence="7">
    <location>
        <begin position="164"/>
        <end position="182"/>
    </location>
</feature>
<protein>
    <submittedName>
        <fullName evidence="9">MFS transporter</fullName>
    </submittedName>
</protein>
<feature type="transmembrane region" description="Helical" evidence="7">
    <location>
        <begin position="303"/>
        <end position="320"/>
    </location>
</feature>
<feature type="transmembrane region" description="Helical" evidence="7">
    <location>
        <begin position="77"/>
        <end position="99"/>
    </location>
</feature>
<reference evidence="9 10" key="1">
    <citation type="submission" date="2020-04" db="EMBL/GenBank/DDBJ databases">
        <title>Molecular characterization of pseudomonads from Agaricus bisporus reveal novel blotch 2 pathogens in Western Europe.</title>
        <authorList>
            <person name="Taparia T."/>
            <person name="Krijger M."/>
            <person name="Haynes E."/>
            <person name="Elpinstone J.G."/>
            <person name="Noble R."/>
            <person name="Van Der Wolf J."/>
        </authorList>
    </citation>
    <scope>NUCLEOTIDE SEQUENCE [LARGE SCALE GENOMIC DNA]</scope>
    <source>
        <strain evidence="9 10">IPO3738</strain>
    </source>
</reference>
<dbReference type="GO" id="GO:0005886">
    <property type="term" value="C:plasma membrane"/>
    <property type="evidence" value="ECO:0007669"/>
    <property type="project" value="UniProtKB-SubCell"/>
</dbReference>
<dbReference type="InterPro" id="IPR020846">
    <property type="entry name" value="MFS_dom"/>
</dbReference>
<dbReference type="Proteomes" id="UP000517547">
    <property type="component" value="Unassembled WGS sequence"/>
</dbReference>
<dbReference type="CDD" id="cd17319">
    <property type="entry name" value="MFS_ExuT_GudP_like"/>
    <property type="match status" value="1"/>
</dbReference>
<evidence type="ECO:0000256" key="6">
    <source>
        <dbReference type="ARBA" id="ARBA00038514"/>
    </source>
</evidence>
<dbReference type="InterPro" id="IPR036259">
    <property type="entry name" value="MFS_trans_sf"/>
</dbReference>
<dbReference type="InterPro" id="IPR050382">
    <property type="entry name" value="MFS_Na/Anion_cotransporter"/>
</dbReference>
<evidence type="ECO:0000259" key="8">
    <source>
        <dbReference type="PROSITE" id="PS50850"/>
    </source>
</evidence>
<feature type="transmembrane region" description="Helical" evidence="7">
    <location>
        <begin position="260"/>
        <end position="282"/>
    </location>
</feature>
<dbReference type="PANTHER" id="PTHR11662:SF399">
    <property type="entry name" value="FI19708P1-RELATED"/>
    <property type="match status" value="1"/>
</dbReference>
<dbReference type="GO" id="GO:0022857">
    <property type="term" value="F:transmembrane transporter activity"/>
    <property type="evidence" value="ECO:0007669"/>
    <property type="project" value="InterPro"/>
</dbReference>
<dbReference type="PIRSF" id="PIRSF002808">
    <property type="entry name" value="Hexose_phosphate_transp"/>
    <property type="match status" value="1"/>
</dbReference>
<dbReference type="AlphaFoldDB" id="A0A7Y8CBA4"/>
<evidence type="ECO:0000256" key="5">
    <source>
        <dbReference type="ARBA" id="ARBA00023136"/>
    </source>
</evidence>
<dbReference type="SUPFAM" id="SSF103473">
    <property type="entry name" value="MFS general substrate transporter"/>
    <property type="match status" value="1"/>
</dbReference>
<name>A0A7Y8CBA4_9PSED</name>
<feature type="transmembrane region" description="Helical" evidence="7">
    <location>
        <begin position="390"/>
        <end position="411"/>
    </location>
</feature>
<keyword evidence="4 7" id="KW-1133">Transmembrane helix</keyword>
<gene>
    <name evidence="9" type="ORF">HX845_05020</name>
</gene>
<feature type="domain" description="Major facilitator superfamily (MFS) profile" evidence="8">
    <location>
        <begin position="8"/>
        <end position="416"/>
    </location>
</feature>
<dbReference type="PROSITE" id="PS50850">
    <property type="entry name" value="MFS"/>
    <property type="match status" value="1"/>
</dbReference>
<proteinExistence type="inferred from homology"/>
<keyword evidence="5 7" id="KW-0472">Membrane</keyword>
<comment type="caution">
    <text evidence="9">The sequence shown here is derived from an EMBL/GenBank/DDBJ whole genome shotgun (WGS) entry which is preliminary data.</text>
</comment>
<keyword evidence="2" id="KW-1003">Cell membrane</keyword>
<dbReference type="RefSeq" id="WP_017127197.1">
    <property type="nucleotide sequence ID" value="NZ_JACAQE010000001.1"/>
</dbReference>
<evidence type="ECO:0000313" key="10">
    <source>
        <dbReference type="Proteomes" id="UP000517547"/>
    </source>
</evidence>
<dbReference type="Pfam" id="PF07690">
    <property type="entry name" value="MFS_1"/>
    <property type="match status" value="2"/>
</dbReference>
<evidence type="ECO:0000256" key="4">
    <source>
        <dbReference type="ARBA" id="ARBA00022989"/>
    </source>
</evidence>
<dbReference type="EMBL" id="JACAQE010000001">
    <property type="protein sequence ID" value="NWC13000.1"/>
    <property type="molecule type" value="Genomic_DNA"/>
</dbReference>
<comment type="subcellular location">
    <subcellularLocation>
        <location evidence="1">Cell membrane</location>
        <topology evidence="1">Multi-pass membrane protein</topology>
    </subcellularLocation>
</comment>
<evidence type="ECO:0000256" key="3">
    <source>
        <dbReference type="ARBA" id="ARBA00022692"/>
    </source>
</evidence>
<dbReference type="InterPro" id="IPR000849">
    <property type="entry name" value="Sugar_P_transporter"/>
</dbReference>
<feature type="transmembrane region" description="Helical" evidence="7">
    <location>
        <begin position="326"/>
        <end position="349"/>
    </location>
</feature>
<feature type="transmembrane region" description="Helical" evidence="7">
    <location>
        <begin position="361"/>
        <end position="384"/>
    </location>
</feature>
<organism evidence="9 10">
    <name type="scientific">Pseudomonas gingeri</name>
    <dbReference type="NCBI Taxonomy" id="117681"/>
    <lineage>
        <taxon>Bacteria</taxon>
        <taxon>Pseudomonadati</taxon>
        <taxon>Pseudomonadota</taxon>
        <taxon>Gammaproteobacteria</taxon>
        <taxon>Pseudomonadales</taxon>
        <taxon>Pseudomonadaceae</taxon>
        <taxon>Pseudomonas</taxon>
    </lineage>
</organism>
<comment type="similarity">
    <text evidence="6">Belongs to the major facilitator superfamily. Phthalate permease family.</text>
</comment>
<evidence type="ECO:0000256" key="7">
    <source>
        <dbReference type="SAM" id="Phobius"/>
    </source>
</evidence>
<feature type="transmembrane region" description="Helical" evidence="7">
    <location>
        <begin position="45"/>
        <end position="65"/>
    </location>
</feature>
<feature type="transmembrane region" description="Helical" evidence="7">
    <location>
        <begin position="141"/>
        <end position="159"/>
    </location>
</feature>
<dbReference type="PANTHER" id="PTHR11662">
    <property type="entry name" value="SOLUTE CARRIER FAMILY 17"/>
    <property type="match status" value="1"/>
</dbReference>
<keyword evidence="3 7" id="KW-0812">Transmembrane</keyword>
<evidence type="ECO:0000313" key="9">
    <source>
        <dbReference type="EMBL" id="NWC13000.1"/>
    </source>
</evidence>
<dbReference type="InterPro" id="IPR011701">
    <property type="entry name" value="MFS"/>
</dbReference>
<sequence>MSYRRGWIAVFLFSLAMINYMDRIALSIAAKPIAEEFHLTSVGMGYLFSSFIWSYALFLIPVGLLIDKFGVKRVGGLGIFIWSLATTLTGAASSFASLLTARLVMGAGESVSNPVGAKVIREWIPSTERGTITAIFNSGSYAGPAICSLVLAALVAAFGWRMSFVIAGSVGFVWLLAWYFFYGKPEQVSWLSEKERNLIVETRTEKGNKDADSRTFGLKQLLKTPTLWGLALAQGCNVYTQYLFLTWLPSYLQDVRHLTIAKSGLFTAIPYAVAVVLCIGIGKLSDQYLKQGSGAASGKRRNVIALTMMIASYILLIPFAEGITQLVVIFSLTLAGIASTTSLNFTLLNDMLPSSGDVGRAMAFVVVGGNIFGMLAPVVTGYVISVTGSYNWAFGIAGGLLVTGALVILAMTGKPMIPKERLSSSVAIAVQAS</sequence>
<accession>A0A7Y8CBA4</accession>